<dbReference type="InterPro" id="IPR036515">
    <property type="entry name" value="Transposase_17_sf"/>
</dbReference>
<dbReference type="EMBL" id="UOEL01000119">
    <property type="protein sequence ID" value="VAW14554.1"/>
    <property type="molecule type" value="Genomic_DNA"/>
</dbReference>
<name>A0A3B0U179_9ZZZZ</name>
<accession>A0A3B0U179</accession>
<evidence type="ECO:0008006" key="2">
    <source>
        <dbReference type="Google" id="ProtNLM"/>
    </source>
</evidence>
<gene>
    <name evidence="1" type="ORF">MNBD_BACTEROID03-1598</name>
</gene>
<dbReference type="Gene3D" id="3.30.70.1290">
    <property type="entry name" value="Transposase IS200-like"/>
    <property type="match status" value="1"/>
</dbReference>
<protein>
    <recommendedName>
        <fullName evidence="2">Transposase IS200-like domain-containing protein</fullName>
    </recommendedName>
</protein>
<dbReference type="GO" id="GO:0003677">
    <property type="term" value="F:DNA binding"/>
    <property type="evidence" value="ECO:0007669"/>
    <property type="project" value="InterPro"/>
</dbReference>
<dbReference type="PANTHER" id="PTHR34322">
    <property type="entry name" value="TRANSPOSASE, Y1_TNP DOMAIN-CONTAINING"/>
    <property type="match status" value="1"/>
</dbReference>
<dbReference type="AlphaFoldDB" id="A0A3B0U179"/>
<dbReference type="PANTHER" id="PTHR34322:SF2">
    <property type="entry name" value="TRANSPOSASE IS200-LIKE DOMAIN-CONTAINING PROTEIN"/>
    <property type="match status" value="1"/>
</dbReference>
<dbReference type="SUPFAM" id="SSF143422">
    <property type="entry name" value="Transposase IS200-like"/>
    <property type="match status" value="1"/>
</dbReference>
<sequence>MQLEKGYLYHIYNQGNNQRTLFFKQENYLFFLKKIKIYVSPYADIVAWCLMPNHFHLMILLREEELPVSESDTMTQSHRITTKKRTLNNSIAILLRSDTRAINIQQNTSGSLFKAHTKAECINCHKVIAPSFTTQKGATKINVQNPERQYPQICFDYIHQNPVNARLVKNEIDWEFSSALDYANLRNGKLVNKEVAAEYLDF</sequence>
<dbReference type="GO" id="GO:0006313">
    <property type="term" value="P:DNA transposition"/>
    <property type="evidence" value="ECO:0007669"/>
    <property type="project" value="InterPro"/>
</dbReference>
<organism evidence="1">
    <name type="scientific">hydrothermal vent metagenome</name>
    <dbReference type="NCBI Taxonomy" id="652676"/>
    <lineage>
        <taxon>unclassified sequences</taxon>
        <taxon>metagenomes</taxon>
        <taxon>ecological metagenomes</taxon>
    </lineage>
</organism>
<dbReference type="GO" id="GO:0004803">
    <property type="term" value="F:transposase activity"/>
    <property type="evidence" value="ECO:0007669"/>
    <property type="project" value="InterPro"/>
</dbReference>
<proteinExistence type="predicted"/>
<reference evidence="1" key="1">
    <citation type="submission" date="2018-06" db="EMBL/GenBank/DDBJ databases">
        <authorList>
            <person name="Zhirakovskaya E."/>
        </authorList>
    </citation>
    <scope>NUCLEOTIDE SEQUENCE</scope>
</reference>
<evidence type="ECO:0000313" key="1">
    <source>
        <dbReference type="EMBL" id="VAW14554.1"/>
    </source>
</evidence>